<dbReference type="InterPro" id="IPR009057">
    <property type="entry name" value="Homeodomain-like_sf"/>
</dbReference>
<keyword evidence="3" id="KW-0805">Transcription regulation</keyword>
<dbReference type="PANTHER" id="PTHR32071:SF77">
    <property type="entry name" value="TRANSCRIPTIONAL REGULATORY PROTEIN"/>
    <property type="match status" value="1"/>
</dbReference>
<dbReference type="Gene3D" id="3.30.450.40">
    <property type="match status" value="1"/>
</dbReference>
<dbReference type="SUPFAM" id="SSF52540">
    <property type="entry name" value="P-loop containing nucleoside triphosphate hydrolases"/>
    <property type="match status" value="1"/>
</dbReference>
<dbReference type="Proteomes" id="UP000195221">
    <property type="component" value="Unassembled WGS sequence"/>
</dbReference>
<dbReference type="GO" id="GO:0005524">
    <property type="term" value="F:ATP binding"/>
    <property type="evidence" value="ECO:0007669"/>
    <property type="project" value="UniProtKB-KW"/>
</dbReference>
<dbReference type="CDD" id="cd00009">
    <property type="entry name" value="AAA"/>
    <property type="match status" value="1"/>
</dbReference>
<accession>A0A242MH60</accession>
<dbReference type="PROSITE" id="PS00676">
    <property type="entry name" value="SIGMA54_INTERACT_2"/>
    <property type="match status" value="1"/>
</dbReference>
<dbReference type="InterPro" id="IPR025943">
    <property type="entry name" value="Sigma_54_int_dom_ATP-bd_2"/>
</dbReference>
<dbReference type="InterPro" id="IPR002197">
    <property type="entry name" value="HTH_Fis"/>
</dbReference>
<dbReference type="InterPro" id="IPR027417">
    <property type="entry name" value="P-loop_NTPase"/>
</dbReference>
<dbReference type="Pfam" id="PF02954">
    <property type="entry name" value="HTH_8"/>
    <property type="match status" value="1"/>
</dbReference>
<reference evidence="7 8" key="1">
    <citation type="submission" date="2017-03" db="EMBL/GenBank/DDBJ databases">
        <title>Genome analysis of strain PAMC 26577.</title>
        <authorList>
            <person name="Oh H.-M."/>
            <person name="Yang J.-A."/>
        </authorList>
    </citation>
    <scope>NUCLEOTIDE SEQUENCE [LARGE SCALE GENOMIC DNA]</scope>
    <source>
        <strain evidence="7 8">PAMC 26577</strain>
    </source>
</reference>
<dbReference type="GO" id="GO:0006355">
    <property type="term" value="P:regulation of DNA-templated transcription"/>
    <property type="evidence" value="ECO:0007669"/>
    <property type="project" value="InterPro"/>
</dbReference>
<dbReference type="Pfam" id="PF25601">
    <property type="entry name" value="AAA_lid_14"/>
    <property type="match status" value="1"/>
</dbReference>
<dbReference type="Gene3D" id="3.40.50.300">
    <property type="entry name" value="P-loop containing nucleotide triphosphate hydrolases"/>
    <property type="match status" value="1"/>
</dbReference>
<dbReference type="GO" id="GO:0043565">
    <property type="term" value="F:sequence-specific DNA binding"/>
    <property type="evidence" value="ECO:0007669"/>
    <property type="project" value="InterPro"/>
</dbReference>
<dbReference type="EMBL" id="NBTZ01000106">
    <property type="protein sequence ID" value="OTP70559.1"/>
    <property type="molecule type" value="Genomic_DNA"/>
</dbReference>
<evidence type="ECO:0000259" key="6">
    <source>
        <dbReference type="PROSITE" id="PS50045"/>
    </source>
</evidence>
<dbReference type="InterPro" id="IPR003018">
    <property type="entry name" value="GAF"/>
</dbReference>
<dbReference type="FunFam" id="3.40.50.300:FF:000006">
    <property type="entry name" value="DNA-binding transcriptional regulator NtrC"/>
    <property type="match status" value="1"/>
</dbReference>
<evidence type="ECO:0000256" key="5">
    <source>
        <dbReference type="ARBA" id="ARBA00023163"/>
    </source>
</evidence>
<evidence type="ECO:0000313" key="7">
    <source>
        <dbReference type="EMBL" id="OTP70559.1"/>
    </source>
</evidence>
<dbReference type="SUPFAM" id="SSF46689">
    <property type="entry name" value="Homeodomain-like"/>
    <property type="match status" value="1"/>
</dbReference>
<dbReference type="Pfam" id="PF01590">
    <property type="entry name" value="GAF"/>
    <property type="match status" value="1"/>
</dbReference>
<feature type="domain" description="Sigma-54 factor interaction" evidence="6">
    <location>
        <begin position="339"/>
        <end position="566"/>
    </location>
</feature>
<dbReference type="Gene3D" id="1.10.10.60">
    <property type="entry name" value="Homeodomain-like"/>
    <property type="match status" value="1"/>
</dbReference>
<gene>
    <name evidence="7" type="ORF">PAMC26577_26255</name>
</gene>
<comment type="caution">
    <text evidence="7">The sequence shown here is derived from an EMBL/GenBank/DDBJ whole genome shotgun (WGS) entry which is preliminary data.</text>
</comment>
<proteinExistence type="predicted"/>
<dbReference type="PRINTS" id="PR01590">
    <property type="entry name" value="HTHFIS"/>
</dbReference>
<dbReference type="SMART" id="SM00382">
    <property type="entry name" value="AAA"/>
    <property type="match status" value="1"/>
</dbReference>
<dbReference type="PROSITE" id="PS00675">
    <property type="entry name" value="SIGMA54_INTERACT_1"/>
    <property type="match status" value="1"/>
</dbReference>
<protein>
    <submittedName>
        <fullName evidence="7">Transcriptional activator of acetoin dehydrogenase operon AcoR</fullName>
    </submittedName>
</protein>
<dbReference type="PROSITE" id="PS50045">
    <property type="entry name" value="SIGMA54_INTERACT_4"/>
    <property type="match status" value="1"/>
</dbReference>
<evidence type="ECO:0000256" key="4">
    <source>
        <dbReference type="ARBA" id="ARBA00023125"/>
    </source>
</evidence>
<keyword evidence="1" id="KW-0547">Nucleotide-binding</keyword>
<dbReference type="InterPro" id="IPR029016">
    <property type="entry name" value="GAF-like_dom_sf"/>
</dbReference>
<dbReference type="InterPro" id="IPR002078">
    <property type="entry name" value="Sigma_54_int"/>
</dbReference>
<evidence type="ECO:0000256" key="2">
    <source>
        <dbReference type="ARBA" id="ARBA00022840"/>
    </source>
</evidence>
<evidence type="ECO:0000256" key="3">
    <source>
        <dbReference type="ARBA" id="ARBA00023015"/>
    </source>
</evidence>
<dbReference type="InterPro" id="IPR058031">
    <property type="entry name" value="AAA_lid_NorR"/>
</dbReference>
<dbReference type="InterPro" id="IPR025662">
    <property type="entry name" value="Sigma_54_int_dom_ATP-bd_1"/>
</dbReference>
<evidence type="ECO:0000256" key="1">
    <source>
        <dbReference type="ARBA" id="ARBA00022741"/>
    </source>
</evidence>
<sequence length="648" mass="70268">MTPVSLGRAGTLASDQAGRMEVLDIVRQSHERSRGYGLSETMRPDYSVLGEPDLLLKREQNRTLCTHALPVIETLYGQIANTHSMVVLTDSQGLILHSLGDDDFLARADRVALRAGALWSEQQQGTNAVGTTIASGDATMILGDQHYLRANQFLACSSVPILDPFGELLGVLDVSGDCRGHSRHTMALAKMSAQMIENHLFTSAFPEAMRVHFHGRPEFIGTLMEGIAAFRADGRFLSANRSAQFQFGLPLASLKAHSLSSLLNVSCGELIDLMRTGVSAPGDRLLSLRLPSGVNVFASVDFRRSTSVAFTTDATDITDVAARKRTPEPQAKLSGLRYLMTGDPQVAALVERVRKVIGKNIPILIGGETGTGKEVLASAVHRDSPQCDGPFVAVDCASIPDTLIESELFGYEEGAFTGASKRGACGKILQADGGTLFLDEIGDMPLALQSRLLRVLQERTVTPLGSSRSVPVDFALICATNRNLRERVNSGEFREDLYYRINGLLVTLPPLRLRTDLAVTVEKILRAERPGGPVTRVSPEVLEAFTQHAWPGNFRQLANVLRTACAMLDDDETTILRDHLPEDFFEREGAASQAHSKESGRLDDLALSAVSAALDTHGGNVSAAARMLGISRNTLYRKMAALGELRRR</sequence>
<keyword evidence="4" id="KW-0238">DNA-binding</keyword>
<dbReference type="AlphaFoldDB" id="A0A242MH60"/>
<name>A0A242MH60_CABSO</name>
<dbReference type="SUPFAM" id="SSF55781">
    <property type="entry name" value="GAF domain-like"/>
    <property type="match status" value="1"/>
</dbReference>
<keyword evidence="2" id="KW-0067">ATP-binding</keyword>
<dbReference type="PANTHER" id="PTHR32071">
    <property type="entry name" value="TRANSCRIPTIONAL REGULATORY PROTEIN"/>
    <property type="match status" value="1"/>
</dbReference>
<dbReference type="Pfam" id="PF00158">
    <property type="entry name" value="Sigma54_activat"/>
    <property type="match status" value="1"/>
</dbReference>
<organism evidence="7 8">
    <name type="scientific">Caballeronia sordidicola</name>
    <name type="common">Burkholderia sordidicola</name>
    <dbReference type="NCBI Taxonomy" id="196367"/>
    <lineage>
        <taxon>Bacteria</taxon>
        <taxon>Pseudomonadati</taxon>
        <taxon>Pseudomonadota</taxon>
        <taxon>Betaproteobacteria</taxon>
        <taxon>Burkholderiales</taxon>
        <taxon>Burkholderiaceae</taxon>
        <taxon>Caballeronia</taxon>
    </lineage>
</organism>
<evidence type="ECO:0000313" key="8">
    <source>
        <dbReference type="Proteomes" id="UP000195221"/>
    </source>
</evidence>
<keyword evidence="5" id="KW-0804">Transcription</keyword>
<dbReference type="Gene3D" id="1.10.8.60">
    <property type="match status" value="1"/>
</dbReference>
<dbReference type="InterPro" id="IPR003593">
    <property type="entry name" value="AAA+_ATPase"/>
</dbReference>